<dbReference type="Gene3D" id="3.60.20.40">
    <property type="match status" value="1"/>
</dbReference>
<dbReference type="Pfam" id="PF01019">
    <property type="entry name" value="G_glu_transpept"/>
    <property type="match status" value="1"/>
</dbReference>
<organism>
    <name type="scientific">Ixodes scapularis</name>
    <name type="common">Black-legged tick</name>
    <name type="synonym">Deer tick</name>
    <dbReference type="NCBI Taxonomy" id="6945"/>
    <lineage>
        <taxon>Eukaryota</taxon>
        <taxon>Metazoa</taxon>
        <taxon>Ecdysozoa</taxon>
        <taxon>Arthropoda</taxon>
        <taxon>Chelicerata</taxon>
        <taxon>Arachnida</taxon>
        <taxon>Acari</taxon>
        <taxon>Parasitiformes</taxon>
        <taxon>Ixodida</taxon>
        <taxon>Ixodoidea</taxon>
        <taxon>Ixodidae</taxon>
        <taxon>Ixodinae</taxon>
        <taxon>Ixodes</taxon>
    </lineage>
</organism>
<dbReference type="InterPro" id="IPR052896">
    <property type="entry name" value="GGT-like_enzyme"/>
</dbReference>
<dbReference type="AlphaFoldDB" id="B7Q6Q9"/>
<dbReference type="EnsemblMetazoa" id="ISCW011630-RA">
    <property type="protein sequence ID" value="ISCW011630-PA"/>
    <property type="gene ID" value="ISCW011630"/>
</dbReference>
<evidence type="ECO:0000313" key="1">
    <source>
        <dbReference type="EMBL" id="EEC14531.1"/>
    </source>
</evidence>
<dbReference type="Proteomes" id="UP000001555">
    <property type="component" value="Unassembled WGS sequence"/>
</dbReference>
<dbReference type="MEROPS" id="T03.025"/>
<sequence length="141" mass="15428">MTCKKHAEDRRALIDTKRAMDKVAASDLLAPPQFHTTFLTTVDEHGNACAFINSNFKLFGCTIVEEHGFAVHSRAMGFVGVDGHPNCVGPLKKPYHTLMPVMVTDSQSGDWMANIGCMGGYGQPQVNLQVEGYVTNKRSGR</sequence>
<dbReference type="HOGENOM" id="CLU_1827443_0_0_1"/>
<name>B7Q6Q9_IXOSC</name>
<proteinExistence type="predicted"/>
<reference evidence="2" key="2">
    <citation type="submission" date="2020-05" db="UniProtKB">
        <authorList>
            <consortium name="EnsemblMetazoa"/>
        </authorList>
    </citation>
    <scope>IDENTIFICATION</scope>
    <source>
        <strain evidence="2">wikel</strain>
    </source>
</reference>
<dbReference type="InParanoid" id="B7Q6Q9"/>
<dbReference type="InterPro" id="IPR029055">
    <property type="entry name" value="Ntn_hydrolases_N"/>
</dbReference>
<dbReference type="EMBL" id="ABJB011098979">
    <property type="status" value="NOT_ANNOTATED_CDS"/>
    <property type="molecule type" value="Genomic_DNA"/>
</dbReference>
<keyword evidence="3" id="KW-1185">Reference proteome</keyword>
<dbReference type="PANTHER" id="PTHR43881:SF1">
    <property type="entry name" value="GAMMA-GLUTAMYLTRANSPEPTIDASE (AFU_ORTHOLOGUE AFUA_4G13580)"/>
    <property type="match status" value="1"/>
</dbReference>
<evidence type="ECO:0000313" key="2">
    <source>
        <dbReference type="EnsemblMetazoa" id="ISCW011630-PA"/>
    </source>
</evidence>
<dbReference type="PANTHER" id="PTHR43881">
    <property type="entry name" value="GAMMA-GLUTAMYLTRANSPEPTIDASE (AFU_ORTHOLOGUE AFUA_4G13580)"/>
    <property type="match status" value="1"/>
</dbReference>
<dbReference type="STRING" id="6945.B7Q6Q9"/>
<evidence type="ECO:0000313" key="3">
    <source>
        <dbReference type="Proteomes" id="UP000001555"/>
    </source>
</evidence>
<gene>
    <name evidence="1" type="ORF">IscW_ISCW011630</name>
</gene>
<accession>B7Q6Q9</accession>
<dbReference type="PaxDb" id="6945-B7Q6Q9"/>
<dbReference type="EMBL" id="ABJB010254008">
    <property type="status" value="NOT_ANNOTATED_CDS"/>
    <property type="molecule type" value="Genomic_DNA"/>
</dbReference>
<dbReference type="EMBL" id="DS869632">
    <property type="protein sequence ID" value="EEC14531.1"/>
    <property type="molecule type" value="Genomic_DNA"/>
</dbReference>
<dbReference type="SUPFAM" id="SSF56235">
    <property type="entry name" value="N-terminal nucleophile aminohydrolases (Ntn hydrolases)"/>
    <property type="match status" value="1"/>
</dbReference>
<dbReference type="EMBL" id="ABJB010570930">
    <property type="status" value="NOT_ANNOTATED_CDS"/>
    <property type="molecule type" value="Genomic_DNA"/>
</dbReference>
<dbReference type="VEuPathDB" id="VectorBase:ISCW011630"/>
<protein>
    <submittedName>
        <fullName evidence="1 2">Uncharacterized protein</fullName>
    </submittedName>
</protein>
<reference evidence="1 3" key="1">
    <citation type="submission" date="2008-03" db="EMBL/GenBank/DDBJ databases">
        <title>Annotation of Ixodes scapularis.</title>
        <authorList>
            <consortium name="Ixodes scapularis Genome Project Consortium"/>
            <person name="Caler E."/>
            <person name="Hannick L.I."/>
            <person name="Bidwell S."/>
            <person name="Joardar V."/>
            <person name="Thiagarajan M."/>
            <person name="Amedeo P."/>
            <person name="Galinsky K.J."/>
            <person name="Schobel S."/>
            <person name="Inman J."/>
            <person name="Hostetler J."/>
            <person name="Miller J."/>
            <person name="Hammond M."/>
            <person name="Megy K."/>
            <person name="Lawson D."/>
            <person name="Kodira C."/>
            <person name="Sutton G."/>
            <person name="Meyer J."/>
            <person name="Hill C.A."/>
            <person name="Birren B."/>
            <person name="Nene V."/>
            <person name="Collins F."/>
            <person name="Alarcon-Chaidez F."/>
            <person name="Wikel S."/>
            <person name="Strausberg R."/>
        </authorList>
    </citation>
    <scope>NUCLEOTIDE SEQUENCE [LARGE SCALE GENOMIC DNA]</scope>
    <source>
        <strain evidence="3">Wikel</strain>
        <strain evidence="1">Wikel colony</strain>
    </source>
</reference>
<dbReference type="EMBL" id="ABJB010320690">
    <property type="status" value="NOT_ANNOTATED_CDS"/>
    <property type="molecule type" value="Genomic_DNA"/>
</dbReference>
<dbReference type="VEuPathDB" id="VectorBase:ISCI011630"/>
<dbReference type="InterPro" id="IPR043137">
    <property type="entry name" value="GGT_ssub_C"/>
</dbReference>